<dbReference type="PANTHER" id="PTHR10359">
    <property type="entry name" value="A/G-SPECIFIC ADENINE GLYCOSYLASE/ENDONUCLEASE III"/>
    <property type="match status" value="1"/>
</dbReference>
<dbReference type="NCBIfam" id="TIGR01083">
    <property type="entry name" value="nth"/>
    <property type="match status" value="1"/>
</dbReference>
<dbReference type="FunFam" id="1.10.340.30:FF:000001">
    <property type="entry name" value="Endonuclease III"/>
    <property type="match status" value="1"/>
</dbReference>
<dbReference type="CDD" id="cd00056">
    <property type="entry name" value="ENDO3c"/>
    <property type="match status" value="1"/>
</dbReference>
<evidence type="ECO:0000256" key="10">
    <source>
        <dbReference type="ARBA" id="ARBA00023239"/>
    </source>
</evidence>
<evidence type="ECO:0000256" key="11">
    <source>
        <dbReference type="ARBA" id="ARBA00023295"/>
    </source>
</evidence>
<dbReference type="InterPro" id="IPR003265">
    <property type="entry name" value="HhH-GPD_domain"/>
</dbReference>
<feature type="binding site" evidence="12">
    <location>
        <position position="193"/>
    </location>
    <ligand>
        <name>[4Fe-4S] cluster</name>
        <dbReference type="ChEBI" id="CHEBI:49883"/>
    </ligand>
</feature>
<protein>
    <recommendedName>
        <fullName evidence="12">Endonuclease III</fullName>
        <ecNumber evidence="12">4.2.99.18</ecNumber>
    </recommendedName>
    <alternativeName>
        <fullName evidence="12">DNA-(apurinic or apyrimidinic site) lyase</fullName>
    </alternativeName>
</protein>
<feature type="binding site" evidence="12">
    <location>
        <position position="196"/>
    </location>
    <ligand>
        <name>[4Fe-4S] cluster</name>
        <dbReference type="ChEBI" id="CHEBI:49883"/>
    </ligand>
</feature>
<dbReference type="Gene3D" id="1.10.340.30">
    <property type="entry name" value="Hypothetical protein, domain 2"/>
    <property type="match status" value="1"/>
</dbReference>
<comment type="cofactor">
    <cofactor evidence="12">
        <name>[4Fe-4S] cluster</name>
        <dbReference type="ChEBI" id="CHEBI:49883"/>
    </cofactor>
    <text evidence="12">Binds 1 [4Fe-4S] cluster.</text>
</comment>
<keyword evidence="3 12" id="KW-0479">Metal-binding</keyword>
<keyword evidence="14" id="KW-0540">Nuclease</keyword>
<evidence type="ECO:0000256" key="6">
    <source>
        <dbReference type="ARBA" id="ARBA00023004"/>
    </source>
</evidence>
<dbReference type="FunFam" id="1.10.1670.10:FF:000001">
    <property type="entry name" value="Endonuclease III"/>
    <property type="match status" value="1"/>
</dbReference>
<comment type="similarity">
    <text evidence="1 12">Belongs to the Nth/MutY family.</text>
</comment>
<dbReference type="GO" id="GO:0140078">
    <property type="term" value="F:class I DNA-(apurinic or apyrimidinic site) endonuclease activity"/>
    <property type="evidence" value="ECO:0007669"/>
    <property type="project" value="UniProtKB-EC"/>
</dbReference>
<keyword evidence="7 12" id="KW-0411">Iron-sulfur</keyword>
<comment type="caution">
    <text evidence="14">The sequence shown here is derived from an EMBL/GenBank/DDBJ whole genome shotgun (WGS) entry which is preliminary data.</text>
</comment>
<keyword evidence="6 12" id="KW-0408">Iron</keyword>
<comment type="function">
    <text evidence="12">DNA repair enzyme that has both DNA N-glycosylase activity and AP-lyase activity. The DNA N-glycosylase activity releases various damaged pyrimidines from DNA by cleaving the N-glycosidic bond, leaving an AP (apurinic/apyrimidinic) site. The AP-lyase activity cleaves the phosphodiester bond 3' to the AP site by a beta-elimination, leaving a 3'-terminal unsaturated sugar and a product with a terminal 5'-phosphate.</text>
</comment>
<dbReference type="PANTHER" id="PTHR10359:SF18">
    <property type="entry name" value="ENDONUCLEASE III"/>
    <property type="match status" value="1"/>
</dbReference>
<reference evidence="14 15" key="1">
    <citation type="submission" date="2017-09" db="EMBL/GenBank/DDBJ databases">
        <title>Depth-based differentiation of microbial function through sediment-hosted aquifers and enrichment of novel symbionts in the deep terrestrial subsurface.</title>
        <authorList>
            <person name="Probst A.J."/>
            <person name="Ladd B."/>
            <person name="Jarett J.K."/>
            <person name="Geller-Mcgrath D.E."/>
            <person name="Sieber C.M."/>
            <person name="Emerson J.B."/>
            <person name="Anantharaman K."/>
            <person name="Thomas B.C."/>
            <person name="Malmstrom R."/>
            <person name="Stieglmeier M."/>
            <person name="Klingl A."/>
            <person name="Woyke T."/>
            <person name="Ryan C.M."/>
            <person name="Banfield J.F."/>
        </authorList>
    </citation>
    <scope>NUCLEOTIDE SEQUENCE [LARGE SCALE GENOMIC DNA]</scope>
    <source>
        <strain evidence="14">CG17_big_fil_post_rev_8_21_14_2_50_48_46</strain>
    </source>
</reference>
<evidence type="ECO:0000259" key="13">
    <source>
        <dbReference type="SMART" id="SM00478"/>
    </source>
</evidence>
<dbReference type="SMART" id="SM00525">
    <property type="entry name" value="FES"/>
    <property type="match status" value="1"/>
</dbReference>
<evidence type="ECO:0000256" key="9">
    <source>
        <dbReference type="ARBA" id="ARBA00023204"/>
    </source>
</evidence>
<proteinExistence type="inferred from homology"/>
<accession>A0A2M7GB35</accession>
<keyword evidence="2 12" id="KW-0004">4Fe-4S</keyword>
<dbReference type="SUPFAM" id="SSF48150">
    <property type="entry name" value="DNA-glycosylase"/>
    <property type="match status" value="1"/>
</dbReference>
<keyword evidence="5 12" id="KW-0378">Hydrolase</keyword>
<dbReference type="InterPro" id="IPR000445">
    <property type="entry name" value="HhH_motif"/>
</dbReference>
<name>A0A2M7GB35_9BACT</name>
<keyword evidence="14" id="KW-0255">Endonuclease</keyword>
<evidence type="ECO:0000256" key="7">
    <source>
        <dbReference type="ARBA" id="ARBA00023014"/>
    </source>
</evidence>
<feature type="binding site" evidence="12">
    <location>
        <position position="186"/>
    </location>
    <ligand>
        <name>[4Fe-4S] cluster</name>
        <dbReference type="ChEBI" id="CHEBI:49883"/>
    </ligand>
</feature>
<dbReference type="Gene3D" id="1.10.1670.10">
    <property type="entry name" value="Helix-hairpin-Helix base-excision DNA repair enzymes (C-terminal)"/>
    <property type="match status" value="1"/>
</dbReference>
<sequence>MQPIELILEQLKQAYPDAHCALFFSSPHELMVATILSAQCTDERVNQVTQSLFKKYRSPQAFADADLAELEQDVRSTGFFRNKAASIKHSAQQLLELHQGLVPNQMKALTALSGVGRKTANVIMGNAFGYAEGVVVDTHVSRLSQRLGLTQQTQPEKIEKDLMAQVPEQDWVLFPHLMISHGRAVCKARKPLCKQCCLRQYCPSEQAS</sequence>
<evidence type="ECO:0000256" key="12">
    <source>
        <dbReference type="HAMAP-Rule" id="MF_00942"/>
    </source>
</evidence>
<evidence type="ECO:0000256" key="5">
    <source>
        <dbReference type="ARBA" id="ARBA00022801"/>
    </source>
</evidence>
<feature type="binding site" evidence="12">
    <location>
        <position position="202"/>
    </location>
    <ligand>
        <name>[4Fe-4S] cluster</name>
        <dbReference type="ChEBI" id="CHEBI:49883"/>
    </ligand>
</feature>
<comment type="catalytic activity">
    <reaction evidence="12">
        <text>2'-deoxyribonucleotide-(2'-deoxyribose 5'-phosphate)-2'-deoxyribonucleotide-DNA = a 3'-end 2'-deoxyribonucleotide-(2,3-dehydro-2,3-deoxyribose 5'-phosphate)-DNA + a 5'-end 5'-phospho-2'-deoxyribonucleoside-DNA + H(+)</text>
        <dbReference type="Rhea" id="RHEA:66592"/>
        <dbReference type="Rhea" id="RHEA-COMP:13180"/>
        <dbReference type="Rhea" id="RHEA-COMP:16897"/>
        <dbReference type="Rhea" id="RHEA-COMP:17067"/>
        <dbReference type="ChEBI" id="CHEBI:15378"/>
        <dbReference type="ChEBI" id="CHEBI:136412"/>
        <dbReference type="ChEBI" id="CHEBI:157695"/>
        <dbReference type="ChEBI" id="CHEBI:167181"/>
        <dbReference type="EC" id="4.2.99.18"/>
    </reaction>
</comment>
<dbReference type="InterPro" id="IPR005759">
    <property type="entry name" value="Nth"/>
</dbReference>
<dbReference type="GO" id="GO:0046872">
    <property type="term" value="F:metal ion binding"/>
    <property type="evidence" value="ECO:0007669"/>
    <property type="project" value="UniProtKB-KW"/>
</dbReference>
<dbReference type="GO" id="GO:0019104">
    <property type="term" value="F:DNA N-glycosylase activity"/>
    <property type="evidence" value="ECO:0007669"/>
    <property type="project" value="UniProtKB-UniRule"/>
</dbReference>
<evidence type="ECO:0000313" key="14">
    <source>
        <dbReference type="EMBL" id="PIW19378.1"/>
    </source>
</evidence>
<dbReference type="InterPro" id="IPR003651">
    <property type="entry name" value="Endonuclease3_FeS-loop_motif"/>
</dbReference>
<keyword evidence="9 12" id="KW-0234">DNA repair</keyword>
<dbReference type="PIRSF" id="PIRSF001435">
    <property type="entry name" value="Nth"/>
    <property type="match status" value="1"/>
</dbReference>
<dbReference type="InterPro" id="IPR004036">
    <property type="entry name" value="Endonuclease-III-like_CS2"/>
</dbReference>
<dbReference type="InterPro" id="IPR011257">
    <property type="entry name" value="DNA_glycosylase"/>
</dbReference>
<dbReference type="GO" id="GO:0006285">
    <property type="term" value="P:base-excision repair, AP site formation"/>
    <property type="evidence" value="ECO:0007669"/>
    <property type="project" value="TreeGrafter"/>
</dbReference>
<keyword evidence="8 12" id="KW-0238">DNA-binding</keyword>
<feature type="domain" description="HhH-GPD" evidence="13">
    <location>
        <begin position="36"/>
        <end position="184"/>
    </location>
</feature>
<dbReference type="InterPro" id="IPR004035">
    <property type="entry name" value="Endouclease-III_FeS-bd_BS"/>
</dbReference>
<dbReference type="InterPro" id="IPR023170">
    <property type="entry name" value="HhH_base_excis_C"/>
</dbReference>
<dbReference type="Pfam" id="PF00730">
    <property type="entry name" value="HhH-GPD"/>
    <property type="match status" value="1"/>
</dbReference>
<evidence type="ECO:0000256" key="3">
    <source>
        <dbReference type="ARBA" id="ARBA00022723"/>
    </source>
</evidence>
<dbReference type="AlphaFoldDB" id="A0A2M7GB35"/>
<dbReference type="EC" id="4.2.99.18" evidence="12"/>
<dbReference type="HAMAP" id="MF_00942">
    <property type="entry name" value="Nth"/>
    <property type="match status" value="1"/>
</dbReference>
<organism evidence="14 15">
    <name type="scientific">bacterium (Candidatus Blackallbacteria) CG17_big_fil_post_rev_8_21_14_2_50_48_46</name>
    <dbReference type="NCBI Taxonomy" id="2014261"/>
    <lineage>
        <taxon>Bacteria</taxon>
        <taxon>Candidatus Blackallbacteria</taxon>
    </lineage>
</organism>
<dbReference type="SMART" id="SM00478">
    <property type="entry name" value="ENDO3c"/>
    <property type="match status" value="1"/>
</dbReference>
<keyword evidence="10 12" id="KW-0456">Lyase</keyword>
<keyword evidence="11 12" id="KW-0326">Glycosidase</keyword>
<dbReference type="PROSITE" id="PS01155">
    <property type="entry name" value="ENDONUCLEASE_III_2"/>
    <property type="match status" value="1"/>
</dbReference>
<dbReference type="Proteomes" id="UP000231019">
    <property type="component" value="Unassembled WGS sequence"/>
</dbReference>
<keyword evidence="4 12" id="KW-0227">DNA damage</keyword>
<evidence type="ECO:0000313" key="15">
    <source>
        <dbReference type="Proteomes" id="UP000231019"/>
    </source>
</evidence>
<dbReference type="GO" id="GO:0003677">
    <property type="term" value="F:DNA binding"/>
    <property type="evidence" value="ECO:0007669"/>
    <property type="project" value="UniProtKB-UniRule"/>
</dbReference>
<dbReference type="PROSITE" id="PS00764">
    <property type="entry name" value="ENDONUCLEASE_III_1"/>
    <property type="match status" value="1"/>
</dbReference>
<gene>
    <name evidence="12 14" type="primary">nth</name>
    <name evidence="14" type="ORF">COW36_00640</name>
</gene>
<dbReference type="EMBL" id="PFFQ01000004">
    <property type="protein sequence ID" value="PIW19378.1"/>
    <property type="molecule type" value="Genomic_DNA"/>
</dbReference>
<evidence type="ECO:0000256" key="2">
    <source>
        <dbReference type="ARBA" id="ARBA00022485"/>
    </source>
</evidence>
<evidence type="ECO:0000256" key="4">
    <source>
        <dbReference type="ARBA" id="ARBA00022763"/>
    </source>
</evidence>
<dbReference type="GO" id="GO:0051539">
    <property type="term" value="F:4 iron, 4 sulfur cluster binding"/>
    <property type="evidence" value="ECO:0007669"/>
    <property type="project" value="UniProtKB-UniRule"/>
</dbReference>
<evidence type="ECO:0000256" key="1">
    <source>
        <dbReference type="ARBA" id="ARBA00008343"/>
    </source>
</evidence>
<evidence type="ECO:0000256" key="8">
    <source>
        <dbReference type="ARBA" id="ARBA00023125"/>
    </source>
</evidence>
<dbReference type="Pfam" id="PF00633">
    <property type="entry name" value="HHH"/>
    <property type="match status" value="1"/>
</dbReference>